<dbReference type="KEGG" id="pll:I858_004105"/>
<dbReference type="PANTHER" id="PTHR43163">
    <property type="entry name" value="DIPEPTIDE TRANSPORT SYSTEM PERMEASE PROTEIN DPPB-RELATED"/>
    <property type="match status" value="1"/>
</dbReference>
<dbReference type="InterPro" id="IPR035906">
    <property type="entry name" value="MetI-like_sf"/>
</dbReference>
<dbReference type="CDD" id="cd06261">
    <property type="entry name" value="TM_PBP2"/>
    <property type="match status" value="1"/>
</dbReference>
<dbReference type="EMBL" id="CP016540">
    <property type="protein sequence ID" value="ANU26214.1"/>
    <property type="molecule type" value="Genomic_DNA"/>
</dbReference>
<feature type="transmembrane region" description="Helical" evidence="7">
    <location>
        <begin position="304"/>
        <end position="330"/>
    </location>
</feature>
<sequence>MDALRFIGKRLLLMIPIIIGISILTFSISNTIPGDPARLILGPKATPDGLEALREDMGLNDPLYVQYGRYMGGIVQGDLGQSTYSQRPVMDDLLRYSPATFELTMFAMFITLIIGIPFGVISASRKDRIADQFTRIFALIGVAMPAFWLGLLLLLFFYLKLGVLPGSGRLDGGMSPPEYITGMYTIDALLTGNWSVFYAAFMHLILPGITLAAVTVGMITRMTRSSMLTVLQSDYIRTAFAKGAPENRVLYGHALRNGIMPVITLLGMAFGHALGGSILVEAVFSWPGLGQYAVNAINYLDFPAVMGVTMLIAVMFIIVNLIVDTLYFFIDPRLKHS</sequence>
<feature type="transmembrane region" description="Helical" evidence="7">
    <location>
        <begin position="12"/>
        <end position="32"/>
    </location>
</feature>
<feature type="transmembrane region" description="Helical" evidence="7">
    <location>
        <begin position="196"/>
        <end position="219"/>
    </location>
</feature>
<evidence type="ECO:0000256" key="2">
    <source>
        <dbReference type="ARBA" id="ARBA00022448"/>
    </source>
</evidence>
<feature type="transmembrane region" description="Helical" evidence="7">
    <location>
        <begin position="262"/>
        <end position="284"/>
    </location>
</feature>
<dbReference type="AlphaFoldDB" id="A0A1B1RZ66"/>
<evidence type="ECO:0000313" key="10">
    <source>
        <dbReference type="Proteomes" id="UP000053354"/>
    </source>
</evidence>
<name>A0A1B1RZ66_9BACL</name>
<dbReference type="InterPro" id="IPR045621">
    <property type="entry name" value="BPD_transp_1_N"/>
</dbReference>
<dbReference type="GO" id="GO:0005886">
    <property type="term" value="C:plasma membrane"/>
    <property type="evidence" value="ECO:0007669"/>
    <property type="project" value="UniProtKB-SubCell"/>
</dbReference>
<protein>
    <submittedName>
        <fullName evidence="9">Peptide ABC transporter permease</fullName>
    </submittedName>
</protein>
<dbReference type="GO" id="GO:0055085">
    <property type="term" value="P:transmembrane transport"/>
    <property type="evidence" value="ECO:0007669"/>
    <property type="project" value="InterPro"/>
</dbReference>
<dbReference type="Pfam" id="PF19300">
    <property type="entry name" value="BPD_transp_1_N"/>
    <property type="match status" value="1"/>
</dbReference>
<feature type="transmembrane region" description="Helical" evidence="7">
    <location>
        <begin position="136"/>
        <end position="159"/>
    </location>
</feature>
<evidence type="ECO:0000256" key="3">
    <source>
        <dbReference type="ARBA" id="ARBA00022475"/>
    </source>
</evidence>
<dbReference type="Gene3D" id="1.10.3720.10">
    <property type="entry name" value="MetI-like"/>
    <property type="match status" value="1"/>
</dbReference>
<comment type="similarity">
    <text evidence="7">Belongs to the binding-protein-dependent transport system permease family.</text>
</comment>
<evidence type="ECO:0000259" key="8">
    <source>
        <dbReference type="PROSITE" id="PS50928"/>
    </source>
</evidence>
<keyword evidence="5 7" id="KW-1133">Transmembrane helix</keyword>
<feature type="domain" description="ABC transmembrane type-1" evidence="8">
    <location>
        <begin position="97"/>
        <end position="327"/>
    </location>
</feature>
<dbReference type="OrthoDB" id="401349at2"/>
<evidence type="ECO:0000256" key="7">
    <source>
        <dbReference type="RuleBase" id="RU363032"/>
    </source>
</evidence>
<comment type="subcellular location">
    <subcellularLocation>
        <location evidence="1 7">Cell membrane</location>
        <topology evidence="1 7">Multi-pass membrane protein</topology>
    </subcellularLocation>
</comment>
<keyword evidence="6 7" id="KW-0472">Membrane</keyword>
<dbReference type="Proteomes" id="UP000053354">
    <property type="component" value="Chromosome"/>
</dbReference>
<proteinExistence type="inferred from homology"/>
<keyword evidence="4 7" id="KW-0812">Transmembrane</keyword>
<keyword evidence="2 7" id="KW-0813">Transport</keyword>
<dbReference type="InterPro" id="IPR000515">
    <property type="entry name" value="MetI-like"/>
</dbReference>
<evidence type="ECO:0000256" key="1">
    <source>
        <dbReference type="ARBA" id="ARBA00004651"/>
    </source>
</evidence>
<keyword evidence="3" id="KW-1003">Cell membrane</keyword>
<dbReference type="STRING" id="1302659.I858_004105"/>
<accession>A0A1B1RZ66</accession>
<dbReference type="Pfam" id="PF00528">
    <property type="entry name" value="BPD_transp_1"/>
    <property type="match status" value="1"/>
</dbReference>
<keyword evidence="10" id="KW-1185">Reference proteome</keyword>
<dbReference type="SUPFAM" id="SSF161098">
    <property type="entry name" value="MetI-like"/>
    <property type="match status" value="1"/>
</dbReference>
<reference evidence="9" key="1">
    <citation type="submission" date="2016-10" db="EMBL/GenBank/DDBJ databases">
        <authorList>
            <person name="See-Too W.S."/>
        </authorList>
    </citation>
    <scope>NUCLEOTIDE SEQUENCE</scope>
    <source>
        <strain evidence="9">L10.15</strain>
    </source>
</reference>
<dbReference type="RefSeq" id="WP_049694851.1">
    <property type="nucleotide sequence ID" value="NZ_CP016540.2"/>
</dbReference>
<evidence type="ECO:0000313" key="9">
    <source>
        <dbReference type="EMBL" id="ANU26214.1"/>
    </source>
</evidence>
<dbReference type="PANTHER" id="PTHR43163:SF6">
    <property type="entry name" value="DIPEPTIDE TRANSPORT SYSTEM PERMEASE PROTEIN DPPB-RELATED"/>
    <property type="match status" value="1"/>
</dbReference>
<gene>
    <name evidence="9" type="ORF">I858_004105</name>
</gene>
<evidence type="ECO:0000256" key="5">
    <source>
        <dbReference type="ARBA" id="ARBA00022989"/>
    </source>
</evidence>
<feature type="transmembrane region" description="Helical" evidence="7">
    <location>
        <begin position="103"/>
        <end position="124"/>
    </location>
</feature>
<evidence type="ECO:0000256" key="4">
    <source>
        <dbReference type="ARBA" id="ARBA00022692"/>
    </source>
</evidence>
<organism evidence="9 10">
    <name type="scientific">Planococcus versutus</name>
    <dbReference type="NCBI Taxonomy" id="1302659"/>
    <lineage>
        <taxon>Bacteria</taxon>
        <taxon>Bacillati</taxon>
        <taxon>Bacillota</taxon>
        <taxon>Bacilli</taxon>
        <taxon>Bacillales</taxon>
        <taxon>Caryophanaceae</taxon>
        <taxon>Planococcus</taxon>
    </lineage>
</organism>
<evidence type="ECO:0000256" key="6">
    <source>
        <dbReference type="ARBA" id="ARBA00023136"/>
    </source>
</evidence>
<dbReference type="PROSITE" id="PS50928">
    <property type="entry name" value="ABC_TM1"/>
    <property type="match status" value="1"/>
</dbReference>